<reference evidence="2" key="1">
    <citation type="submission" date="2019-10" db="EMBL/GenBank/DDBJ databases">
        <authorList>
            <person name="Zhang R."/>
            <person name="Pan Y."/>
            <person name="Wang J."/>
            <person name="Ma R."/>
            <person name="Yu S."/>
        </authorList>
    </citation>
    <scope>NUCLEOTIDE SEQUENCE</scope>
    <source>
        <strain evidence="2">LA-IB0</strain>
        <tissue evidence="2">Leaf</tissue>
    </source>
</reference>
<evidence type="ECO:0000259" key="1">
    <source>
        <dbReference type="Pfam" id="PF22936"/>
    </source>
</evidence>
<feature type="domain" description="Retrovirus-related Pol polyprotein from transposon TNT 1-94-like beta-barrel" evidence="1">
    <location>
        <begin position="123"/>
        <end position="195"/>
    </location>
</feature>
<gene>
    <name evidence="2" type="ORF">BUALT_Bualt14G0107800</name>
</gene>
<proteinExistence type="predicted"/>
<accession>A0AAV6WTN8</accession>
<keyword evidence="3" id="KW-1185">Reference proteome</keyword>
<dbReference type="PANTHER" id="PTHR34222">
    <property type="entry name" value="GAG_PRE-INTEGRS DOMAIN-CONTAINING PROTEIN"/>
    <property type="match status" value="1"/>
</dbReference>
<dbReference type="Proteomes" id="UP000826271">
    <property type="component" value="Unassembled WGS sequence"/>
</dbReference>
<dbReference type="AlphaFoldDB" id="A0AAV6WTN8"/>
<protein>
    <recommendedName>
        <fullName evidence="1">Retrovirus-related Pol polyprotein from transposon TNT 1-94-like beta-barrel domain-containing protein</fullName>
    </recommendedName>
</protein>
<dbReference type="Pfam" id="PF22936">
    <property type="entry name" value="Pol_BBD"/>
    <property type="match status" value="1"/>
</dbReference>
<evidence type="ECO:0000313" key="2">
    <source>
        <dbReference type="EMBL" id="KAG8370350.1"/>
    </source>
</evidence>
<dbReference type="PANTHER" id="PTHR34222:SF99">
    <property type="entry name" value="PROTEIN, PUTATIVE-RELATED"/>
    <property type="match status" value="1"/>
</dbReference>
<sequence length="268" mass="29942">MQFLMGYSFKPVRGQLLLMKPFPSVEDAYSMIQQEERQMDMSHFVYNDANSTALMSGKKQAIYRKNASSYMDSQQIISLKERQVTLVSFGGHMVQQVTANNLNSTSHAGISYCLSVKHASNTWILDSGATDHITKSMSLLESPKLLTTPKSVHLPDGSIASVTHIGHVTLTSTIVLQNVLFVPSFHHNLLFISKLSCDSHCSINFTPTSCIMQGPMLKNPVVLSKQIDGLYCFDSSHDHFHSALSTSLNNIELWHHRLGHTVYTKKIK</sequence>
<name>A0AAV6WTN8_9LAMI</name>
<comment type="caution">
    <text evidence="2">The sequence shown here is derived from an EMBL/GenBank/DDBJ whole genome shotgun (WGS) entry which is preliminary data.</text>
</comment>
<evidence type="ECO:0000313" key="3">
    <source>
        <dbReference type="Proteomes" id="UP000826271"/>
    </source>
</evidence>
<organism evidence="2 3">
    <name type="scientific">Buddleja alternifolia</name>
    <dbReference type="NCBI Taxonomy" id="168488"/>
    <lineage>
        <taxon>Eukaryota</taxon>
        <taxon>Viridiplantae</taxon>
        <taxon>Streptophyta</taxon>
        <taxon>Embryophyta</taxon>
        <taxon>Tracheophyta</taxon>
        <taxon>Spermatophyta</taxon>
        <taxon>Magnoliopsida</taxon>
        <taxon>eudicotyledons</taxon>
        <taxon>Gunneridae</taxon>
        <taxon>Pentapetalae</taxon>
        <taxon>asterids</taxon>
        <taxon>lamiids</taxon>
        <taxon>Lamiales</taxon>
        <taxon>Scrophulariaceae</taxon>
        <taxon>Buddlejeae</taxon>
        <taxon>Buddleja</taxon>
    </lineage>
</organism>
<dbReference type="InterPro" id="IPR054722">
    <property type="entry name" value="PolX-like_BBD"/>
</dbReference>
<dbReference type="EMBL" id="WHWC01000014">
    <property type="protein sequence ID" value="KAG8370350.1"/>
    <property type="molecule type" value="Genomic_DNA"/>
</dbReference>